<dbReference type="AlphaFoldDB" id="A0A0P0CC37"/>
<reference evidence="9 10" key="1">
    <citation type="submission" date="2015-08" db="EMBL/GenBank/DDBJ databases">
        <title>Complete genome sequence of Rufibacter tibetensis strain 1351t, a radiation-resistant bacterium from tibet plateau.</title>
        <authorList>
            <person name="Dai J."/>
        </authorList>
    </citation>
    <scope>NUCLEOTIDE SEQUENCE [LARGE SCALE GENOMIC DNA]</scope>
    <source>
        <strain evidence="9 10">1351</strain>
    </source>
</reference>
<dbReference type="InterPro" id="IPR016828">
    <property type="entry name" value="Alpha-L-arabinofuranosidase"/>
</dbReference>
<evidence type="ECO:0000256" key="5">
    <source>
        <dbReference type="PIRSR" id="PIRSR606710-1"/>
    </source>
</evidence>
<accession>A0A0P0CC37</accession>
<dbReference type="PATRIC" id="fig|512763.3.peg.1322"/>
<dbReference type="EMBL" id="CP012643">
    <property type="protein sequence ID" value="ALJ01252.1"/>
    <property type="molecule type" value="Genomic_DNA"/>
</dbReference>
<gene>
    <name evidence="9" type="ORF">DC20_05975</name>
</gene>
<evidence type="ECO:0000256" key="1">
    <source>
        <dbReference type="ARBA" id="ARBA00009865"/>
    </source>
</evidence>
<dbReference type="PIRSF" id="PIRSF025414">
    <property type="entry name" value="Alpha-L-arabinofuranosidase"/>
    <property type="match status" value="1"/>
</dbReference>
<keyword evidence="4 7" id="KW-0326">Glycosidase</keyword>
<evidence type="ECO:0000256" key="3">
    <source>
        <dbReference type="ARBA" id="ARBA00022801"/>
    </source>
</evidence>
<dbReference type="InterPro" id="IPR006710">
    <property type="entry name" value="Glyco_hydro_43"/>
</dbReference>
<dbReference type="SUPFAM" id="SSF75005">
    <property type="entry name" value="Arabinanase/levansucrase/invertase"/>
    <property type="match status" value="1"/>
</dbReference>
<protein>
    <submittedName>
        <fullName evidence="9">Glycosyl hydrolase family 43</fullName>
    </submittedName>
</protein>
<evidence type="ECO:0000256" key="2">
    <source>
        <dbReference type="ARBA" id="ARBA00022729"/>
    </source>
</evidence>
<evidence type="ECO:0000256" key="7">
    <source>
        <dbReference type="RuleBase" id="RU361187"/>
    </source>
</evidence>
<dbReference type="InterPro" id="IPR023296">
    <property type="entry name" value="Glyco_hydro_beta-prop_sf"/>
</dbReference>
<evidence type="ECO:0000256" key="8">
    <source>
        <dbReference type="SAM" id="MobiDB-lite"/>
    </source>
</evidence>
<evidence type="ECO:0000313" key="9">
    <source>
        <dbReference type="EMBL" id="ALJ01252.1"/>
    </source>
</evidence>
<dbReference type="Pfam" id="PF04616">
    <property type="entry name" value="Glyco_hydro_43"/>
    <property type="match status" value="1"/>
</dbReference>
<evidence type="ECO:0000256" key="6">
    <source>
        <dbReference type="PIRSR" id="PIRSR606710-2"/>
    </source>
</evidence>
<keyword evidence="2" id="KW-0732">Signal</keyword>
<feature type="region of interest" description="Disordered" evidence="8">
    <location>
        <begin position="339"/>
        <end position="364"/>
    </location>
</feature>
<dbReference type="GO" id="GO:0004553">
    <property type="term" value="F:hydrolase activity, hydrolyzing O-glycosyl compounds"/>
    <property type="evidence" value="ECO:0007669"/>
    <property type="project" value="InterPro"/>
</dbReference>
<dbReference type="Proteomes" id="UP000061382">
    <property type="component" value="Chromosome"/>
</dbReference>
<dbReference type="KEGG" id="rti:DC20_05975"/>
<evidence type="ECO:0000256" key="4">
    <source>
        <dbReference type="ARBA" id="ARBA00023295"/>
    </source>
</evidence>
<dbReference type="GO" id="GO:0005975">
    <property type="term" value="P:carbohydrate metabolic process"/>
    <property type="evidence" value="ECO:0007669"/>
    <property type="project" value="InterPro"/>
</dbReference>
<dbReference type="CDD" id="cd18820">
    <property type="entry name" value="GH43_LbAraf43-like"/>
    <property type="match status" value="1"/>
</dbReference>
<keyword evidence="10" id="KW-1185">Reference proteome</keyword>
<sequence>MKRAERNSERRAGRGKVWLLIGWVLLFAQCKGGDEETVVPVKPNPDTSPTFTNPLLASGPDPWVYQHNNTYYYTHTLGNRLALIKTQAISQLQKERFTTVWTPPSTGPYSRNIWAPELHRIGDKWYIYFAADDGNDANHRMYVIENAAVDPTTGTWEFKGKLTPATDRWAIDGSVFEHNGQMYFIWSGWAGTNDPGIQQIYIAKMTNPWTLEGDRVMISRPTFNWEMNGLVNEGPEVIKNPAGKLFLIYSANGCWTDNYSLGRLTLRDNGNPMNPDDWIKAPTPVLATKAENNAFGPGHNGFFKSPDGTEDWIIYHANSSSRQGCGDTRNPRIQRFTWNADGTPNFGEPVKTGTPIARPSGEVK</sequence>
<dbReference type="RefSeq" id="WP_062545829.1">
    <property type="nucleotide sequence ID" value="NZ_CP012643.1"/>
</dbReference>
<name>A0A0P0CC37_9BACT</name>
<evidence type="ECO:0000313" key="10">
    <source>
        <dbReference type="Proteomes" id="UP000061382"/>
    </source>
</evidence>
<feature type="site" description="Important for catalytic activity, responsible for pKa modulation of the active site Glu and correct orientation of both the proton donor and substrate" evidence="6">
    <location>
        <position position="172"/>
    </location>
</feature>
<feature type="active site" description="Proton donor" evidence="5">
    <location>
        <position position="233"/>
    </location>
</feature>
<keyword evidence="3 7" id="KW-0378">Hydrolase</keyword>
<dbReference type="PANTHER" id="PTHR43817:SF1">
    <property type="entry name" value="HYDROLASE, FAMILY 43, PUTATIVE (AFU_ORTHOLOGUE AFUA_3G01660)-RELATED"/>
    <property type="match status" value="1"/>
</dbReference>
<dbReference type="STRING" id="512763.DC20_05975"/>
<dbReference type="PANTHER" id="PTHR43817">
    <property type="entry name" value="GLYCOSYL HYDROLASE"/>
    <property type="match status" value="1"/>
</dbReference>
<dbReference type="OrthoDB" id="177947at2"/>
<comment type="similarity">
    <text evidence="1 7">Belongs to the glycosyl hydrolase 43 family.</text>
</comment>
<feature type="active site" description="Proton acceptor" evidence="5">
    <location>
        <position position="61"/>
    </location>
</feature>
<dbReference type="Gene3D" id="2.115.10.20">
    <property type="entry name" value="Glycosyl hydrolase domain, family 43"/>
    <property type="match status" value="1"/>
</dbReference>
<organism evidence="9 10">
    <name type="scientific">Rufibacter tibetensis</name>
    <dbReference type="NCBI Taxonomy" id="512763"/>
    <lineage>
        <taxon>Bacteria</taxon>
        <taxon>Pseudomonadati</taxon>
        <taxon>Bacteroidota</taxon>
        <taxon>Cytophagia</taxon>
        <taxon>Cytophagales</taxon>
        <taxon>Hymenobacteraceae</taxon>
        <taxon>Rufibacter</taxon>
    </lineage>
</organism>
<proteinExistence type="inferred from homology"/>